<protein>
    <submittedName>
        <fullName evidence="2">Cytochrome P450</fullName>
    </submittedName>
</protein>
<evidence type="ECO:0000313" key="3">
    <source>
        <dbReference type="Proteomes" id="UP000182658"/>
    </source>
</evidence>
<dbReference type="Proteomes" id="UP000182658">
    <property type="component" value="Unassembled WGS sequence"/>
</dbReference>
<dbReference type="InParanoid" id="A0A1J7J1T0"/>
<sequence>MLLLHELPELAQIPLTSIFLVSLLVISAVLLLLRSRSPSTPGQKRPGDCVFRDLRIPESLSSTIPIVGHVIKYARNGHHYFSTLCFSTSLPIFTIRMGSSKISLIKPGLTKSLPKVRHLTLGALVVEIFKRSLDLDESSCSLLKEEDELSRQFSPQLSRLFREEFIPVSNIRKHVEQLDGFIQSELSLIKDTRRIQIEDWMFKCFVGSLGKLLWGGDDGPFGDPAFVSHLRKFLLNIQRLSNPAKFMIGDDLLASRRFVRKRLDGFSFDDYTEKCTGQDKGSRVDDSFLGRVRALCLQHGASADGWTDHQLLLIFGLVPNVMAASTWMAHHLLADPILMSKVRRELDCFIKTSDGAINLAKGPEACPHLYAVWYEVLRYHGGFTIGRYVHEDTTLAGRYLLKKGSFLLAPLRPHHFDQQIWGPDVDIFRPERFLTKDGKLDYEPTKNLRVYGLFGSLCPGRFLAVHFAIVGIIRLLLAFDITPVREPHVPPDECKDTLVGLVTPAWDLEVSLERREDEHVQIIFDDLGQGG</sequence>
<organism evidence="2 3">
    <name type="scientific">Coniochaeta ligniaria NRRL 30616</name>
    <dbReference type="NCBI Taxonomy" id="1408157"/>
    <lineage>
        <taxon>Eukaryota</taxon>
        <taxon>Fungi</taxon>
        <taxon>Dikarya</taxon>
        <taxon>Ascomycota</taxon>
        <taxon>Pezizomycotina</taxon>
        <taxon>Sordariomycetes</taxon>
        <taxon>Sordariomycetidae</taxon>
        <taxon>Coniochaetales</taxon>
        <taxon>Coniochaetaceae</taxon>
        <taxon>Coniochaeta</taxon>
    </lineage>
</organism>
<dbReference type="InterPro" id="IPR053007">
    <property type="entry name" value="CYP450_monoxygenase_sec-met"/>
</dbReference>
<evidence type="ECO:0000256" key="1">
    <source>
        <dbReference type="SAM" id="Phobius"/>
    </source>
</evidence>
<dbReference type="Pfam" id="PF00067">
    <property type="entry name" value="p450"/>
    <property type="match status" value="1"/>
</dbReference>
<dbReference type="EMBL" id="KV875105">
    <property type="protein sequence ID" value="OIW23808.1"/>
    <property type="molecule type" value="Genomic_DNA"/>
</dbReference>
<keyword evidence="1" id="KW-0472">Membrane</keyword>
<dbReference type="GO" id="GO:0005506">
    <property type="term" value="F:iron ion binding"/>
    <property type="evidence" value="ECO:0007669"/>
    <property type="project" value="InterPro"/>
</dbReference>
<dbReference type="InterPro" id="IPR001128">
    <property type="entry name" value="Cyt_P450"/>
</dbReference>
<feature type="transmembrane region" description="Helical" evidence="1">
    <location>
        <begin position="12"/>
        <end position="33"/>
    </location>
</feature>
<proteinExistence type="predicted"/>
<evidence type="ECO:0000313" key="2">
    <source>
        <dbReference type="EMBL" id="OIW23808.1"/>
    </source>
</evidence>
<dbReference type="AlphaFoldDB" id="A0A1J7J1T0"/>
<dbReference type="GO" id="GO:0016705">
    <property type="term" value="F:oxidoreductase activity, acting on paired donors, with incorporation or reduction of molecular oxygen"/>
    <property type="evidence" value="ECO:0007669"/>
    <property type="project" value="InterPro"/>
</dbReference>
<dbReference type="GO" id="GO:0004497">
    <property type="term" value="F:monooxygenase activity"/>
    <property type="evidence" value="ECO:0007669"/>
    <property type="project" value="InterPro"/>
</dbReference>
<dbReference type="SUPFAM" id="SSF48264">
    <property type="entry name" value="Cytochrome P450"/>
    <property type="match status" value="1"/>
</dbReference>
<dbReference type="Gene3D" id="1.10.630.10">
    <property type="entry name" value="Cytochrome P450"/>
    <property type="match status" value="1"/>
</dbReference>
<accession>A0A1J7J1T0</accession>
<keyword evidence="1" id="KW-0812">Transmembrane</keyword>
<keyword evidence="1" id="KW-1133">Transmembrane helix</keyword>
<gene>
    <name evidence="2" type="ORF">CONLIGDRAFT_637036</name>
</gene>
<reference evidence="2 3" key="1">
    <citation type="submission" date="2016-10" db="EMBL/GenBank/DDBJ databases">
        <title>Draft genome sequence of Coniochaeta ligniaria NRRL30616, a lignocellulolytic fungus for bioabatement of inhibitors in plant biomass hydrolysates.</title>
        <authorList>
            <consortium name="DOE Joint Genome Institute"/>
            <person name="Jimenez D.J."/>
            <person name="Hector R.E."/>
            <person name="Riley R."/>
            <person name="Sun H."/>
            <person name="Grigoriev I.V."/>
            <person name="Van Elsas J.D."/>
            <person name="Nichols N.N."/>
        </authorList>
    </citation>
    <scope>NUCLEOTIDE SEQUENCE [LARGE SCALE GENOMIC DNA]</scope>
    <source>
        <strain evidence="2 3">NRRL 30616</strain>
    </source>
</reference>
<dbReference type="InterPro" id="IPR036396">
    <property type="entry name" value="Cyt_P450_sf"/>
</dbReference>
<dbReference type="PANTHER" id="PTHR47582">
    <property type="entry name" value="P450, PUTATIVE (EUROFUNG)-RELATED"/>
    <property type="match status" value="1"/>
</dbReference>
<dbReference type="GO" id="GO:0020037">
    <property type="term" value="F:heme binding"/>
    <property type="evidence" value="ECO:0007669"/>
    <property type="project" value="InterPro"/>
</dbReference>
<keyword evidence="3" id="KW-1185">Reference proteome</keyword>
<dbReference type="PANTHER" id="PTHR47582:SF1">
    <property type="entry name" value="P450, PUTATIVE (EUROFUNG)-RELATED"/>
    <property type="match status" value="1"/>
</dbReference>
<dbReference type="STRING" id="1408157.A0A1J7J1T0"/>
<name>A0A1J7J1T0_9PEZI</name>
<dbReference type="OrthoDB" id="3366823at2759"/>